<accession>Q9RRD4</accession>
<sequence>MPDDDAMQHTRTWTDVYGSPRASFEGRAGGHRWLVAAPPELAAALPAALAAVDGKGTFELLVHDGLTPLLGALEEGEHRGVLVVAERALAGGPAVEVPARVVDDLSGAPYQEGGPFPAWTGAGTVMGEQGECAAAARQPRSACRWSSPTRRAWLRR</sequence>
<gene>
    <name evidence="1" type="ordered locus">DR_2558</name>
</gene>
<dbReference type="EnsemblBacteria" id="AAF12103">
    <property type="protein sequence ID" value="AAF12103"/>
    <property type="gene ID" value="DR_2558"/>
</dbReference>
<keyword evidence="2" id="KW-1185">Reference proteome</keyword>
<dbReference type="PIR" id="D75258">
    <property type="entry name" value="D75258"/>
</dbReference>
<dbReference type="EMBL" id="AE000513">
    <property type="protein sequence ID" value="AAF12103.1"/>
    <property type="molecule type" value="Genomic_DNA"/>
</dbReference>
<proteinExistence type="predicted"/>
<dbReference type="HOGENOM" id="CLU_1624419_0_0_0"/>
<organism evidence="1 2">
    <name type="scientific">Deinococcus radiodurans (strain ATCC 13939 / DSM 20539 / JCM 16871 / CCUG 27074 / LMG 4051 / NBRC 15346 / NCIMB 9279 / VKM B-1422 / R1)</name>
    <dbReference type="NCBI Taxonomy" id="243230"/>
    <lineage>
        <taxon>Bacteria</taxon>
        <taxon>Thermotogati</taxon>
        <taxon>Deinococcota</taxon>
        <taxon>Deinococci</taxon>
        <taxon>Deinococcales</taxon>
        <taxon>Deinococcaceae</taxon>
        <taxon>Deinococcus</taxon>
    </lineage>
</organism>
<protein>
    <submittedName>
        <fullName evidence="1">Uncharacterized protein</fullName>
    </submittedName>
</protein>
<name>Q9RRD4_DEIRA</name>
<evidence type="ECO:0000313" key="2">
    <source>
        <dbReference type="Proteomes" id="UP000002524"/>
    </source>
</evidence>
<dbReference type="STRING" id="243230.DR_2558"/>
<dbReference type="PATRIC" id="fig|243230.17.peg.2801"/>
<dbReference type="OrthoDB" id="69441at2"/>
<dbReference type="KEGG" id="dra:DR_2558"/>
<dbReference type="Proteomes" id="UP000002524">
    <property type="component" value="Chromosome 1"/>
</dbReference>
<dbReference type="InParanoid" id="Q9RRD4"/>
<evidence type="ECO:0000313" key="1">
    <source>
        <dbReference type="EMBL" id="AAF12103.1"/>
    </source>
</evidence>
<dbReference type="PaxDb" id="243230-DR_2558"/>
<reference evidence="1 2" key="1">
    <citation type="journal article" date="1999" name="Science">
        <title>Genome sequence of the radioresistant bacterium Deinococcus radiodurans R1.</title>
        <authorList>
            <person name="White O."/>
            <person name="Eisen J.A."/>
            <person name="Heidelberg J.F."/>
            <person name="Hickey E.K."/>
            <person name="Peterson J.D."/>
            <person name="Dodson R.J."/>
            <person name="Haft D.H."/>
            <person name="Gwinn M.L."/>
            <person name="Nelson W.C."/>
            <person name="Richardson D.L."/>
            <person name="Moffat K.S."/>
            <person name="Qin H."/>
            <person name="Jiang L."/>
            <person name="Pamphile W."/>
            <person name="Crosby M."/>
            <person name="Shen M."/>
            <person name="Vamathevan J.J."/>
            <person name="Lam P."/>
            <person name="McDonald L."/>
            <person name="Utterback T."/>
            <person name="Zalewski C."/>
            <person name="Makarova K.S."/>
            <person name="Aravind L."/>
            <person name="Daly M.J."/>
            <person name="Minton K.W."/>
            <person name="Fleischmann R.D."/>
            <person name="Ketchum K.A."/>
            <person name="Nelson K.E."/>
            <person name="Salzberg S."/>
            <person name="Smith H.O."/>
            <person name="Venter J.C."/>
            <person name="Fraser C.M."/>
        </authorList>
    </citation>
    <scope>NUCLEOTIDE SEQUENCE [LARGE SCALE GENOMIC DNA]</scope>
    <source>
        <strain evidence="2">ATCC 13939 / DSM 20539 / JCM 16871 / LMG 4051 / NBRC 15346 / NCIMB 9279 / R1 / VKM B-1422</strain>
    </source>
</reference>
<dbReference type="AlphaFoldDB" id="Q9RRD4"/>
<dbReference type="RefSeq" id="WP_010889183.1">
    <property type="nucleotide sequence ID" value="NC_001263.1"/>
</dbReference>